<dbReference type="GO" id="GO:0030246">
    <property type="term" value="F:carbohydrate binding"/>
    <property type="evidence" value="ECO:0007669"/>
    <property type="project" value="InterPro"/>
</dbReference>
<dbReference type="Gene3D" id="2.60.40.1120">
    <property type="entry name" value="Carboxypeptidase-like, regulatory domain"/>
    <property type="match status" value="2"/>
</dbReference>
<evidence type="ECO:0000259" key="8">
    <source>
        <dbReference type="Pfam" id="PF00082"/>
    </source>
</evidence>
<dbReference type="InterPro" id="IPR000209">
    <property type="entry name" value="Peptidase_S8/S53_dom"/>
</dbReference>
<dbReference type="InterPro" id="IPR023828">
    <property type="entry name" value="Peptidase_S8_Ser-AS"/>
</dbReference>
<dbReference type="InterPro" id="IPR011043">
    <property type="entry name" value="Gal_Oxase/kelch_b-propeller"/>
</dbReference>
<proteinExistence type="inferred from homology"/>
<dbReference type="SUPFAM" id="SSF49899">
    <property type="entry name" value="Concanavalin A-like lectins/glucanases"/>
    <property type="match status" value="1"/>
</dbReference>
<dbReference type="PROSITE" id="PS00138">
    <property type="entry name" value="SUBTILASE_SER"/>
    <property type="match status" value="1"/>
</dbReference>
<dbReference type="SUPFAM" id="SSF49452">
    <property type="entry name" value="Starch-binding domain-like"/>
    <property type="match status" value="1"/>
</dbReference>
<keyword evidence="2 5" id="KW-0645">Protease</keyword>
<evidence type="ECO:0000256" key="4">
    <source>
        <dbReference type="ARBA" id="ARBA00022825"/>
    </source>
</evidence>
<dbReference type="InterPro" id="IPR013320">
    <property type="entry name" value="ConA-like_dom_sf"/>
</dbReference>
<keyword evidence="4 5" id="KW-0720">Serine protease</keyword>
<dbReference type="Pfam" id="PF00082">
    <property type="entry name" value="Peptidase_S8"/>
    <property type="match status" value="1"/>
</dbReference>
<evidence type="ECO:0000256" key="3">
    <source>
        <dbReference type="ARBA" id="ARBA00022801"/>
    </source>
</evidence>
<dbReference type="GO" id="GO:0006508">
    <property type="term" value="P:proteolysis"/>
    <property type="evidence" value="ECO:0007669"/>
    <property type="project" value="UniProtKB-KW"/>
</dbReference>
<feature type="active site" description="Charge relay system" evidence="5">
    <location>
        <position position="186"/>
    </location>
</feature>
<organism evidence="9 10">
    <name type="scientific">Actinophytocola xinjiangensis</name>
    <dbReference type="NCBI Taxonomy" id="485602"/>
    <lineage>
        <taxon>Bacteria</taxon>
        <taxon>Bacillati</taxon>
        <taxon>Actinomycetota</taxon>
        <taxon>Actinomycetes</taxon>
        <taxon>Pseudonocardiales</taxon>
        <taxon>Pseudonocardiaceae</taxon>
    </lineage>
</organism>
<dbReference type="NCBIfam" id="NF038128">
    <property type="entry name" value="choice_anch_J"/>
    <property type="match status" value="1"/>
</dbReference>
<dbReference type="Gene3D" id="3.40.50.200">
    <property type="entry name" value="Peptidase S8/S53 domain"/>
    <property type="match status" value="1"/>
</dbReference>
<sequence>MVGGSLAVIMLAAGVSSASAAPPTAPTPPQTAAKIEPSLARELKTSGDTDFWVRLEARADLTAASATEDWAQRGTRVAAELRATAAASQAAVRAELDSAGVDYTAFWATNAIHVRAGSEDLATSLAARPDVDAVRAETQYVLPTPDESSAVRAANAVEWGIANINADDVWSQYGVRGAGITVANIDTGVQYDHPALVGQYRGNKGDGTFDHNYNWFDAAGACAEAAPCDWNGHGTHTMGTMAGDDGADNHIGVAPGVRWIAANGCCPSDEALVRSAQWLLEPTDLAGQNPDAGLRPHVINNSWGTQVPSNDPFMEDVSAAWTASGIFAVWSNGNNAPGCRTAGSPGSRIINYSVGAYDENHRIAGFSSRGTGQDGETKPNISAPGVNVRSALPGSKYGAYNGTSMAAPHVAGTVALLWSGAPSMIGDLAGTREMLDGTAVDTPNDECGGTDEDNNVFGEGRLDALALLDTAPVGETGVLRARITGNGGPVAGATITLDGPNDRERVTGPDGTLTLPLRVGDYTMTVTAFGYADQTRTFTVATGKESTVDVSLRALRTVTVSGKVLDGSGQGWPLYAKITVPGMPGGVFHTNPRDGSYRITLPADGKYVLKVESRYDGYQAVTEEVATGRRDVRRDVRMSVDVASCTAPGYRVGHEGLQETFDNGQPDGWTVLDNLGTGLVWRFDDPGKRTNRTGSDGGFAIMDSEFYGYPNTQDTTLVSPAVDLTGQSAPAVSFWQEYDDGVFDVASVDVSYDDGASWENVLAQSERVRGPKLETIELPKAANQQKVRVRFHFVVEHSSDWWQVDDVRIGTRLCLPVSGGLVVGHVTDKNTGQVVNGATVSTVDRPAESAVTEATPDDPSVADGFYSLFSTELGRQRYTATYDEYQTATETPRLSAHKANWVDFALPAGRLSVRDVSATVAQGRSTERTLTVTNTGTAPATVEFSERTGSVTMASPAATGSTQGAPVRRVKGDFSPLALGTAPAAPASRDHYAPPSAPWVNLPSYPISIMDNMVGDLDGAIYSVGGVDGQRITEKGYVLRPGAQDWEPIADLPQPLESPSGAFIDGQFYVSGGWGSNMRATKTTYAYDPSTNTWRTLADGPVIGAAAGRTVHDGKLYLVGGCTNACDHTAVRRYDPASDTWEVLADYPEPTAHLACAPLKGQIYCAGGIRRGGITWKTTYAYDLKANTWTRKADMPFELWGMAYTGSYDRLIISGGITADDTLTNESFAYDPDDDRWTRLPASNNVVYRGGSTCGLTKVGGSNGVGFQPVTRNEMLPTYGACTPQDVPWLTVDQKKVTLKPGERVRVTVGFTATTPGTHHAGIWLKENTPYLAHPATVTMHVRRTGRP</sequence>
<dbReference type="InterPro" id="IPR050131">
    <property type="entry name" value="Peptidase_S8_subtilisin-like"/>
</dbReference>
<evidence type="ECO:0000313" key="9">
    <source>
        <dbReference type="EMBL" id="OLF05745.1"/>
    </source>
</evidence>
<dbReference type="SUPFAM" id="SSF52743">
    <property type="entry name" value="Subtilisin-like"/>
    <property type="match status" value="1"/>
</dbReference>
<dbReference type="PRINTS" id="PR00723">
    <property type="entry name" value="SUBTILISIN"/>
</dbReference>
<keyword evidence="10" id="KW-1185">Reference proteome</keyword>
<dbReference type="InterPro" id="IPR008969">
    <property type="entry name" value="CarboxyPept-like_regulatory"/>
</dbReference>
<dbReference type="PROSITE" id="PS51892">
    <property type="entry name" value="SUBTILASE"/>
    <property type="match status" value="1"/>
</dbReference>
<dbReference type="InterPro" id="IPR013784">
    <property type="entry name" value="Carb-bd-like_fold"/>
</dbReference>
<reference evidence="9 10" key="1">
    <citation type="submission" date="2016-12" db="EMBL/GenBank/DDBJ databases">
        <title>The draft genome sequence of Actinophytocola xinjiangensis.</title>
        <authorList>
            <person name="Wang W."/>
            <person name="Yuan L."/>
        </authorList>
    </citation>
    <scope>NUCLEOTIDE SEQUENCE [LARGE SCALE GENOMIC DNA]</scope>
    <source>
        <strain evidence="9 10">CGMCC 4.4663</strain>
    </source>
</reference>
<gene>
    <name evidence="9" type="ORF">BLA60_35125</name>
</gene>
<keyword evidence="7" id="KW-0732">Signal</keyword>
<feature type="active site" description="Charge relay system" evidence="5">
    <location>
        <position position="233"/>
    </location>
</feature>
<comment type="similarity">
    <text evidence="1 5">Belongs to the peptidase S8 family.</text>
</comment>
<dbReference type="InterPro" id="IPR006652">
    <property type="entry name" value="Kelch_1"/>
</dbReference>
<feature type="active site" description="Charge relay system" evidence="5">
    <location>
        <position position="404"/>
    </location>
</feature>
<feature type="domain" description="Peptidase S8/S53" evidence="8">
    <location>
        <begin position="177"/>
        <end position="460"/>
    </location>
</feature>
<evidence type="ECO:0000256" key="5">
    <source>
        <dbReference type="PROSITE-ProRule" id="PRU01240"/>
    </source>
</evidence>
<keyword evidence="3 5" id="KW-0378">Hydrolase</keyword>
<dbReference type="SUPFAM" id="SSF49464">
    <property type="entry name" value="Carboxypeptidase regulatory domain-like"/>
    <property type="match status" value="1"/>
</dbReference>
<evidence type="ECO:0000256" key="1">
    <source>
        <dbReference type="ARBA" id="ARBA00011073"/>
    </source>
</evidence>
<dbReference type="Pfam" id="PF13620">
    <property type="entry name" value="CarboxypepD_reg"/>
    <property type="match status" value="1"/>
</dbReference>
<dbReference type="Proteomes" id="UP000185696">
    <property type="component" value="Unassembled WGS sequence"/>
</dbReference>
<feature type="chain" id="PRO_5030982444" evidence="7">
    <location>
        <begin position="21"/>
        <end position="1348"/>
    </location>
</feature>
<dbReference type="SMART" id="SM00612">
    <property type="entry name" value="Kelch"/>
    <property type="match status" value="5"/>
</dbReference>
<dbReference type="PANTHER" id="PTHR43806">
    <property type="entry name" value="PEPTIDASE S8"/>
    <property type="match status" value="1"/>
</dbReference>
<evidence type="ECO:0000256" key="2">
    <source>
        <dbReference type="ARBA" id="ARBA00022670"/>
    </source>
</evidence>
<dbReference type="GO" id="GO:0004252">
    <property type="term" value="F:serine-type endopeptidase activity"/>
    <property type="evidence" value="ECO:0007669"/>
    <property type="project" value="UniProtKB-UniRule"/>
</dbReference>
<accession>A0A7Z1AUZ9</accession>
<feature type="signal peptide" evidence="7">
    <location>
        <begin position="1"/>
        <end position="20"/>
    </location>
</feature>
<dbReference type="InterPro" id="IPR015500">
    <property type="entry name" value="Peptidase_S8_subtilisin-rel"/>
</dbReference>
<feature type="region of interest" description="Disordered" evidence="6">
    <location>
        <begin position="366"/>
        <end position="385"/>
    </location>
</feature>
<dbReference type="Gene3D" id="2.120.10.80">
    <property type="entry name" value="Kelch-type beta propeller"/>
    <property type="match status" value="2"/>
</dbReference>
<name>A0A7Z1AUZ9_9PSEU</name>
<dbReference type="EMBL" id="MSIF01000026">
    <property type="protein sequence ID" value="OLF05745.1"/>
    <property type="molecule type" value="Genomic_DNA"/>
</dbReference>
<evidence type="ECO:0000313" key="10">
    <source>
        <dbReference type="Proteomes" id="UP000185696"/>
    </source>
</evidence>
<evidence type="ECO:0000256" key="6">
    <source>
        <dbReference type="SAM" id="MobiDB-lite"/>
    </source>
</evidence>
<dbReference type="InterPro" id="IPR036852">
    <property type="entry name" value="Peptidase_S8/S53_dom_sf"/>
</dbReference>
<evidence type="ECO:0000256" key="7">
    <source>
        <dbReference type="SAM" id="SignalP"/>
    </source>
</evidence>
<dbReference type="PANTHER" id="PTHR43806:SF11">
    <property type="entry name" value="CEREVISIN-RELATED"/>
    <property type="match status" value="1"/>
</dbReference>
<dbReference type="Pfam" id="PF01344">
    <property type="entry name" value="Kelch_1"/>
    <property type="match status" value="3"/>
</dbReference>
<dbReference type="Gene3D" id="2.60.120.200">
    <property type="match status" value="1"/>
</dbReference>
<protein>
    <submittedName>
        <fullName evidence="9">Peptidase S8</fullName>
    </submittedName>
</protein>
<comment type="caution">
    <text evidence="9">The sequence shown here is derived from an EMBL/GenBank/DDBJ whole genome shotgun (WGS) entry which is preliminary data.</text>
</comment>
<dbReference type="SUPFAM" id="SSF50965">
    <property type="entry name" value="Galactose oxidase, central domain"/>
    <property type="match status" value="1"/>
</dbReference>
<dbReference type="InterPro" id="IPR015915">
    <property type="entry name" value="Kelch-typ_b-propeller"/>
</dbReference>